<dbReference type="Proteomes" id="UP000008044">
    <property type="component" value="Chromosome"/>
</dbReference>
<name>A0A0H3HWT8_PECPM</name>
<dbReference type="AlphaFoldDB" id="A0A0H3HWT8"/>
<reference evidence="1 2" key="1">
    <citation type="journal article" date="2012" name="J. Bacteriol.">
        <title>Genome sequence of Pectobacterium sp. strain SCC3193.</title>
        <authorList>
            <person name="Koskinen J.P."/>
            <person name="Laine P."/>
            <person name="Niemi O."/>
            <person name="Nykyri J."/>
            <person name="Harjunpaa H."/>
            <person name="Auvinen P."/>
            <person name="Paulin L."/>
            <person name="Pirhonen M."/>
            <person name="Palva T."/>
            <person name="Holm L."/>
        </authorList>
    </citation>
    <scope>NUCLEOTIDE SEQUENCE [LARGE SCALE GENOMIC DNA]</scope>
    <source>
        <strain evidence="1 2">SCC3193</strain>
    </source>
</reference>
<dbReference type="KEGG" id="pec:W5S_0147"/>
<protein>
    <submittedName>
        <fullName evidence="1">Hypoticical protein</fullName>
    </submittedName>
</protein>
<evidence type="ECO:0000313" key="2">
    <source>
        <dbReference type="Proteomes" id="UP000008044"/>
    </source>
</evidence>
<dbReference type="EMBL" id="CP003415">
    <property type="protein sequence ID" value="AFI88286.1"/>
    <property type="molecule type" value="Genomic_DNA"/>
</dbReference>
<dbReference type="HOGENOM" id="CLU_2863817_0_0_6"/>
<proteinExistence type="predicted"/>
<gene>
    <name evidence="1" type="ordered locus">W5S_0147</name>
</gene>
<dbReference type="STRING" id="1905730.W5S_0147"/>
<sequence>MSDELYVKFEDLQWFRNNLLEMKKRILSLSCSKFISNFEYWLAENNKDSTDYDIRFFLRRTISF</sequence>
<organism evidence="1 2">
    <name type="scientific">Pectobacterium parmentieri</name>
    <dbReference type="NCBI Taxonomy" id="1905730"/>
    <lineage>
        <taxon>Bacteria</taxon>
        <taxon>Pseudomonadati</taxon>
        <taxon>Pseudomonadota</taxon>
        <taxon>Gammaproteobacteria</taxon>
        <taxon>Enterobacterales</taxon>
        <taxon>Pectobacteriaceae</taxon>
        <taxon>Pectobacterium</taxon>
    </lineage>
</organism>
<accession>A0A0H3HWT8</accession>
<evidence type="ECO:0000313" key="1">
    <source>
        <dbReference type="EMBL" id="AFI88286.1"/>
    </source>
</evidence>